<comment type="caution">
    <text evidence="2">The sequence shown here is derived from an EMBL/GenBank/DDBJ whole genome shotgun (WGS) entry which is preliminary data.</text>
</comment>
<evidence type="ECO:0000313" key="2">
    <source>
        <dbReference type="EMBL" id="CAK0822651.1"/>
    </source>
</evidence>
<evidence type="ECO:0008006" key="4">
    <source>
        <dbReference type="Google" id="ProtNLM"/>
    </source>
</evidence>
<evidence type="ECO:0000313" key="3">
    <source>
        <dbReference type="Proteomes" id="UP001189429"/>
    </source>
</evidence>
<evidence type="ECO:0000256" key="1">
    <source>
        <dbReference type="SAM" id="MobiDB-lite"/>
    </source>
</evidence>
<dbReference type="EMBL" id="CAUYUJ010008025">
    <property type="protein sequence ID" value="CAK0822651.1"/>
    <property type="molecule type" value="Genomic_DNA"/>
</dbReference>
<feature type="region of interest" description="Disordered" evidence="1">
    <location>
        <begin position="172"/>
        <end position="192"/>
    </location>
</feature>
<sequence length="192" mass="20427">MDEEAESFFGRTCRLRPRDLAASRERLDAFVAEQVRDGRRCALVTSGGTSVPLEINTVRFVDNFSTGTRGAVCTEELLGSGYAVVLLYRLGSAVPFLSGLYAELRQDPVELLKGLGAGAQLVAPPIRPCAPAAAPAGPAVHHHIRVLVPAERVLPVSGACWPRRAAAAGGRGVRLLPAGGRHGSRKDTEPRR</sequence>
<keyword evidence="3" id="KW-1185">Reference proteome</keyword>
<dbReference type="Proteomes" id="UP001189429">
    <property type="component" value="Unassembled WGS sequence"/>
</dbReference>
<dbReference type="SUPFAM" id="SSF102645">
    <property type="entry name" value="CoaB-like"/>
    <property type="match status" value="1"/>
</dbReference>
<dbReference type="InterPro" id="IPR035929">
    <property type="entry name" value="CoaB-like_sf"/>
</dbReference>
<reference evidence="2" key="1">
    <citation type="submission" date="2023-10" db="EMBL/GenBank/DDBJ databases">
        <authorList>
            <person name="Chen Y."/>
            <person name="Shah S."/>
            <person name="Dougan E. K."/>
            <person name="Thang M."/>
            <person name="Chan C."/>
        </authorList>
    </citation>
    <scope>NUCLEOTIDE SEQUENCE [LARGE SCALE GENOMIC DNA]</scope>
</reference>
<gene>
    <name evidence="2" type="ORF">PCOR1329_LOCUS23616</name>
</gene>
<dbReference type="Gene3D" id="3.40.50.10300">
    <property type="entry name" value="CoaB-like"/>
    <property type="match status" value="1"/>
</dbReference>
<organism evidence="2 3">
    <name type="scientific">Prorocentrum cordatum</name>
    <dbReference type="NCBI Taxonomy" id="2364126"/>
    <lineage>
        <taxon>Eukaryota</taxon>
        <taxon>Sar</taxon>
        <taxon>Alveolata</taxon>
        <taxon>Dinophyceae</taxon>
        <taxon>Prorocentrales</taxon>
        <taxon>Prorocentraceae</taxon>
        <taxon>Prorocentrum</taxon>
    </lineage>
</organism>
<proteinExistence type="predicted"/>
<accession>A0ABN9RVZ8</accession>
<name>A0ABN9RVZ8_9DINO</name>
<protein>
    <recommendedName>
        <fullName evidence="4">Phosphopantothenate--cysteine ligase</fullName>
    </recommendedName>
</protein>